<accession>A0ABT0KCS6</accession>
<gene>
    <name evidence="1" type="ORF">KAJ71_12445</name>
</gene>
<reference evidence="1" key="1">
    <citation type="submission" date="2021-04" db="EMBL/GenBank/DDBJ databases">
        <title>Genome sequence of Serratia sp. arafor3.</title>
        <authorList>
            <person name="Besaury L."/>
        </authorList>
    </citation>
    <scope>NUCLEOTIDE SEQUENCE</scope>
    <source>
        <strain evidence="1">Arafor3</strain>
    </source>
</reference>
<dbReference type="RefSeq" id="WP_248946031.1">
    <property type="nucleotide sequence ID" value="NZ_JAGQDC010000009.1"/>
</dbReference>
<comment type="caution">
    <text evidence="1">The sequence shown here is derived from an EMBL/GenBank/DDBJ whole genome shotgun (WGS) entry which is preliminary data.</text>
</comment>
<dbReference type="InterPro" id="IPR036937">
    <property type="entry name" value="Adhesion_dom_fimbrial_sf"/>
</dbReference>
<dbReference type="PANTHER" id="PTHR33420:SF26">
    <property type="entry name" value="FIMBRIAL SUBUNIT"/>
    <property type="match status" value="1"/>
</dbReference>
<organism evidence="1 2">
    <name type="scientific">Serratia silvae</name>
    <dbReference type="NCBI Taxonomy" id="2824122"/>
    <lineage>
        <taxon>Bacteria</taxon>
        <taxon>Pseudomonadati</taxon>
        <taxon>Pseudomonadota</taxon>
        <taxon>Gammaproteobacteria</taxon>
        <taxon>Enterobacterales</taxon>
        <taxon>Yersiniaceae</taxon>
        <taxon>Serratia</taxon>
    </lineage>
</organism>
<dbReference type="EMBL" id="JAGQDC010000009">
    <property type="protein sequence ID" value="MCL1029823.1"/>
    <property type="molecule type" value="Genomic_DNA"/>
</dbReference>
<sequence length="168" mass="18358">MCKVIQTLLFIALFYFNAVVWAQGTVKLQGAILESACAISPDNVFQTLELGVIPLKTLERNGISQAYPFKIRLINCVFSDDSGDGNKSIEVTFSPGSHGSVEPLQARGFALMVQDEKGHKITPGVPLPDIPIDSGEILLKYNIFLVANGKQVTSGNYYTTMNIVVSYR</sequence>
<name>A0ABT0KCS6_9GAMM</name>
<evidence type="ECO:0000313" key="1">
    <source>
        <dbReference type="EMBL" id="MCL1029823.1"/>
    </source>
</evidence>
<evidence type="ECO:0000313" key="2">
    <source>
        <dbReference type="Proteomes" id="UP001165275"/>
    </source>
</evidence>
<dbReference type="InterPro" id="IPR050263">
    <property type="entry name" value="Bact_Fimbrial_Adh_Pro"/>
</dbReference>
<dbReference type="SUPFAM" id="SSF49401">
    <property type="entry name" value="Bacterial adhesins"/>
    <property type="match status" value="1"/>
</dbReference>
<proteinExistence type="predicted"/>
<dbReference type="Proteomes" id="UP001165275">
    <property type="component" value="Unassembled WGS sequence"/>
</dbReference>
<dbReference type="Gene3D" id="2.60.40.1090">
    <property type="entry name" value="Fimbrial-type adhesion domain"/>
    <property type="match status" value="1"/>
</dbReference>
<dbReference type="PANTHER" id="PTHR33420">
    <property type="entry name" value="FIMBRIAL SUBUNIT ELFA-RELATED"/>
    <property type="match status" value="1"/>
</dbReference>
<keyword evidence="2" id="KW-1185">Reference proteome</keyword>
<protein>
    <submittedName>
        <fullName evidence="1">Type 1 fimbrial protein</fullName>
    </submittedName>
</protein>
<dbReference type="InterPro" id="IPR008966">
    <property type="entry name" value="Adhesion_dom_sf"/>
</dbReference>